<evidence type="ECO:0000256" key="3">
    <source>
        <dbReference type="ARBA" id="ARBA00022692"/>
    </source>
</evidence>
<evidence type="ECO:0000256" key="1">
    <source>
        <dbReference type="ARBA" id="ARBA00004167"/>
    </source>
</evidence>
<sequence>MQLILILLLVGLTVVLIFLYNNLVKLKNKAEEGWSGISVQLKRRADLVPNLVQIVKGYASHESEVLQKVVQLRSEVVKPHAPEEQARLESAFGGQIRQLLVLAESYPELRANENFVRLQEQLATVEDEIQMARRYYNATVRDLNTATETFPSVLVASTIGFKKRNFFELSEASDAENPNISFS</sequence>
<feature type="coiled-coil region" evidence="6">
    <location>
        <begin position="108"/>
        <end position="135"/>
    </location>
</feature>
<gene>
    <name evidence="7" type="ORF">QWY31_00180</name>
</gene>
<dbReference type="Gene3D" id="1.20.1440.20">
    <property type="entry name" value="LemA-like domain"/>
    <property type="match status" value="1"/>
</dbReference>
<evidence type="ECO:0000256" key="4">
    <source>
        <dbReference type="ARBA" id="ARBA00022989"/>
    </source>
</evidence>
<dbReference type="Proteomes" id="UP001168552">
    <property type="component" value="Unassembled WGS sequence"/>
</dbReference>
<keyword evidence="4" id="KW-1133">Transmembrane helix</keyword>
<evidence type="ECO:0000313" key="8">
    <source>
        <dbReference type="Proteomes" id="UP001168552"/>
    </source>
</evidence>
<proteinExistence type="inferred from homology"/>
<organism evidence="7 8">
    <name type="scientific">Shiella aurantiaca</name>
    <dbReference type="NCBI Taxonomy" id="3058365"/>
    <lineage>
        <taxon>Bacteria</taxon>
        <taxon>Pseudomonadati</taxon>
        <taxon>Bacteroidota</taxon>
        <taxon>Cytophagia</taxon>
        <taxon>Cytophagales</taxon>
        <taxon>Shiellaceae</taxon>
        <taxon>Shiella</taxon>
    </lineage>
</organism>
<comment type="similarity">
    <text evidence="2">Belongs to the LemA family.</text>
</comment>
<protein>
    <submittedName>
        <fullName evidence="7">LemA family protein</fullName>
    </submittedName>
</protein>
<dbReference type="RefSeq" id="WP_320002420.1">
    <property type="nucleotide sequence ID" value="NZ_JAUHJS010000001.1"/>
</dbReference>
<evidence type="ECO:0000256" key="5">
    <source>
        <dbReference type="ARBA" id="ARBA00023136"/>
    </source>
</evidence>
<dbReference type="PANTHER" id="PTHR34478:SF1">
    <property type="entry name" value="PROTEIN LEMA"/>
    <property type="match status" value="1"/>
</dbReference>
<dbReference type="Pfam" id="PF04011">
    <property type="entry name" value="LemA"/>
    <property type="match status" value="1"/>
</dbReference>
<reference evidence="7" key="1">
    <citation type="submission" date="2023-06" db="EMBL/GenBank/DDBJ databases">
        <title>Cytophagales bacterium Strain LB-30, isolated from soil.</title>
        <authorList>
            <person name="Liu B."/>
        </authorList>
    </citation>
    <scope>NUCLEOTIDE SEQUENCE</scope>
    <source>
        <strain evidence="7">LB-30</strain>
    </source>
</reference>
<dbReference type="InterPro" id="IPR023353">
    <property type="entry name" value="LemA-like_dom_sf"/>
</dbReference>
<dbReference type="EMBL" id="JAUHJS010000001">
    <property type="protein sequence ID" value="MDN4163891.1"/>
    <property type="molecule type" value="Genomic_DNA"/>
</dbReference>
<name>A0ABT8F0B8_9BACT</name>
<dbReference type="SUPFAM" id="SSF140478">
    <property type="entry name" value="LemA-like"/>
    <property type="match status" value="1"/>
</dbReference>
<keyword evidence="6" id="KW-0175">Coiled coil</keyword>
<accession>A0ABT8F0B8</accession>
<keyword evidence="3" id="KW-0812">Transmembrane</keyword>
<evidence type="ECO:0000256" key="6">
    <source>
        <dbReference type="SAM" id="Coils"/>
    </source>
</evidence>
<comment type="caution">
    <text evidence="7">The sequence shown here is derived from an EMBL/GenBank/DDBJ whole genome shotgun (WGS) entry which is preliminary data.</text>
</comment>
<keyword evidence="8" id="KW-1185">Reference proteome</keyword>
<evidence type="ECO:0000256" key="2">
    <source>
        <dbReference type="ARBA" id="ARBA00008854"/>
    </source>
</evidence>
<comment type="subcellular location">
    <subcellularLocation>
        <location evidence="1">Membrane</location>
        <topology evidence="1">Single-pass membrane protein</topology>
    </subcellularLocation>
</comment>
<dbReference type="PANTHER" id="PTHR34478">
    <property type="entry name" value="PROTEIN LEMA"/>
    <property type="match status" value="1"/>
</dbReference>
<keyword evidence="5" id="KW-0472">Membrane</keyword>
<evidence type="ECO:0000313" key="7">
    <source>
        <dbReference type="EMBL" id="MDN4163891.1"/>
    </source>
</evidence>
<dbReference type="InterPro" id="IPR007156">
    <property type="entry name" value="MamQ_LemA"/>
</dbReference>